<name>A0A9P0LLP5_ACAOB</name>
<feature type="region of interest" description="Disordered" evidence="1">
    <location>
        <begin position="24"/>
        <end position="71"/>
    </location>
</feature>
<dbReference type="Proteomes" id="UP001152888">
    <property type="component" value="Unassembled WGS sequence"/>
</dbReference>
<reference evidence="2" key="1">
    <citation type="submission" date="2022-03" db="EMBL/GenBank/DDBJ databases">
        <authorList>
            <person name="Sayadi A."/>
        </authorList>
    </citation>
    <scope>NUCLEOTIDE SEQUENCE</scope>
</reference>
<feature type="compositionally biased region" description="Polar residues" evidence="1">
    <location>
        <begin position="51"/>
        <end position="62"/>
    </location>
</feature>
<proteinExistence type="predicted"/>
<evidence type="ECO:0000256" key="1">
    <source>
        <dbReference type="SAM" id="MobiDB-lite"/>
    </source>
</evidence>
<gene>
    <name evidence="2" type="ORF">ACAOBT_LOCUS21701</name>
</gene>
<evidence type="ECO:0000313" key="2">
    <source>
        <dbReference type="EMBL" id="CAH1993742.1"/>
    </source>
</evidence>
<evidence type="ECO:0000313" key="3">
    <source>
        <dbReference type="Proteomes" id="UP001152888"/>
    </source>
</evidence>
<accession>A0A9P0LLP5</accession>
<organism evidence="2 3">
    <name type="scientific">Acanthoscelides obtectus</name>
    <name type="common">Bean weevil</name>
    <name type="synonym">Bruchus obtectus</name>
    <dbReference type="NCBI Taxonomy" id="200917"/>
    <lineage>
        <taxon>Eukaryota</taxon>
        <taxon>Metazoa</taxon>
        <taxon>Ecdysozoa</taxon>
        <taxon>Arthropoda</taxon>
        <taxon>Hexapoda</taxon>
        <taxon>Insecta</taxon>
        <taxon>Pterygota</taxon>
        <taxon>Neoptera</taxon>
        <taxon>Endopterygota</taxon>
        <taxon>Coleoptera</taxon>
        <taxon>Polyphaga</taxon>
        <taxon>Cucujiformia</taxon>
        <taxon>Chrysomeloidea</taxon>
        <taxon>Chrysomelidae</taxon>
        <taxon>Bruchinae</taxon>
        <taxon>Bruchini</taxon>
        <taxon>Acanthoscelides</taxon>
    </lineage>
</organism>
<dbReference type="EMBL" id="CAKOFQ010007182">
    <property type="protein sequence ID" value="CAH1993742.1"/>
    <property type="molecule type" value="Genomic_DNA"/>
</dbReference>
<protein>
    <submittedName>
        <fullName evidence="2">Uncharacterized protein</fullName>
    </submittedName>
</protein>
<comment type="caution">
    <text evidence="2">The sequence shown here is derived from an EMBL/GenBank/DDBJ whole genome shotgun (WGS) entry which is preliminary data.</text>
</comment>
<keyword evidence="3" id="KW-1185">Reference proteome</keyword>
<dbReference type="AlphaFoldDB" id="A0A9P0LLP5"/>
<sequence>MASSRQKIRATDKDFETIAQRSYEEVKREFSDQDDDIQDPDYYNDHDSTSEIENNEVNSYSASEEELEPEMEEINVRAHYGKDV</sequence>